<dbReference type="PANTHER" id="PTHR36509:SF2">
    <property type="entry name" value="BLL3101 PROTEIN"/>
    <property type="match status" value="1"/>
</dbReference>
<dbReference type="PANTHER" id="PTHR36509">
    <property type="entry name" value="BLL3101 PROTEIN"/>
    <property type="match status" value="1"/>
</dbReference>
<dbReference type="InterPro" id="IPR012038">
    <property type="entry name" value="UCP009471"/>
</dbReference>
<dbReference type="InterPro" id="IPR010621">
    <property type="entry name" value="DUF1214"/>
</dbReference>
<dbReference type="Pfam" id="PF06742">
    <property type="entry name" value="DUF1214"/>
    <property type="match status" value="1"/>
</dbReference>
<comment type="caution">
    <text evidence="2">The sequence shown here is derived from an EMBL/GenBank/DDBJ whole genome shotgun (WGS) entry which is preliminary data.</text>
</comment>
<feature type="domain" description="DUF1214" evidence="1">
    <location>
        <begin position="100"/>
        <end position="199"/>
    </location>
</feature>
<dbReference type="Proteomes" id="UP001321492">
    <property type="component" value="Unassembled WGS sequence"/>
</dbReference>
<dbReference type="RefSeq" id="WP_283741034.1">
    <property type="nucleotide sequence ID" value="NZ_JASJEV010000007.1"/>
</dbReference>
<keyword evidence="3" id="KW-1185">Reference proteome</keyword>
<dbReference type="InterPro" id="IPR037049">
    <property type="entry name" value="DUF1214_C_sf"/>
</dbReference>
<dbReference type="SUPFAM" id="SSF160935">
    <property type="entry name" value="VPA0735-like"/>
    <property type="match status" value="1"/>
</dbReference>
<organism evidence="2 3">
    <name type="scientific">Chelatococcus albus</name>
    <dbReference type="NCBI Taxonomy" id="3047466"/>
    <lineage>
        <taxon>Bacteria</taxon>
        <taxon>Pseudomonadati</taxon>
        <taxon>Pseudomonadota</taxon>
        <taxon>Alphaproteobacteria</taxon>
        <taxon>Hyphomicrobiales</taxon>
        <taxon>Chelatococcaceae</taxon>
        <taxon>Chelatococcus</taxon>
    </lineage>
</organism>
<dbReference type="Gene3D" id="2.60.120.600">
    <property type="entry name" value="Domain of unknown function DUF1214, C-terminal domain"/>
    <property type="match status" value="1"/>
</dbReference>
<proteinExistence type="predicted"/>
<evidence type="ECO:0000313" key="3">
    <source>
        <dbReference type="Proteomes" id="UP001321492"/>
    </source>
</evidence>
<dbReference type="PIRSF" id="PIRSF009471">
    <property type="entry name" value="UCP009471"/>
    <property type="match status" value="1"/>
</dbReference>
<evidence type="ECO:0000313" key="2">
    <source>
        <dbReference type="EMBL" id="MDJ1159042.1"/>
    </source>
</evidence>
<accession>A0ABT7AI35</accession>
<sequence length="221" mass="23417">MRQPHPMAAGERPARMPWRALAAHATQGSLRPILLILFALTVATLSGLGSAYLAVRDVPPFGAAVSGPWTAWPRLGARDIDPYARAVLARTADLPLGPGEGLTFSARTDDAGRPLEAGCAYRLAGPVPAARAWTLTLYDEAGRLVDNPARRHGFTSAEVLRDGAGTATLVLSRSVQSGNWLPLPQQGRFTLVLRLYDTPASASAAALDARAMPSIERTACE</sequence>
<name>A0ABT7AI35_9HYPH</name>
<evidence type="ECO:0000259" key="1">
    <source>
        <dbReference type="Pfam" id="PF06742"/>
    </source>
</evidence>
<reference evidence="2 3" key="1">
    <citation type="submission" date="2023-05" db="EMBL/GenBank/DDBJ databases">
        <title>Chelatococcus sp. nov., a moderately thermophilic bacterium isolated from hot spring microbial mat.</title>
        <authorList>
            <person name="Hu C.-J."/>
            <person name="Li W.-J."/>
        </authorList>
    </citation>
    <scope>NUCLEOTIDE SEQUENCE [LARGE SCALE GENOMIC DNA]</scope>
    <source>
        <strain evidence="2 3">SYSU G07232</strain>
    </source>
</reference>
<protein>
    <submittedName>
        <fullName evidence="2">DUF1214 domain-containing protein</fullName>
    </submittedName>
</protein>
<dbReference type="EMBL" id="JASJEV010000007">
    <property type="protein sequence ID" value="MDJ1159042.1"/>
    <property type="molecule type" value="Genomic_DNA"/>
</dbReference>
<gene>
    <name evidence="2" type="ORF">QNA08_12425</name>
</gene>